<evidence type="ECO:0000256" key="6">
    <source>
        <dbReference type="PROSITE-ProRule" id="PRU01240"/>
    </source>
</evidence>
<organism evidence="9 10">
    <name type="scientific">Cohnella silvisoli</name>
    <dbReference type="NCBI Taxonomy" id="2873699"/>
    <lineage>
        <taxon>Bacteria</taxon>
        <taxon>Bacillati</taxon>
        <taxon>Bacillota</taxon>
        <taxon>Bacilli</taxon>
        <taxon>Bacillales</taxon>
        <taxon>Paenibacillaceae</taxon>
        <taxon>Cohnella</taxon>
    </lineage>
</organism>
<dbReference type="InterPro" id="IPR050131">
    <property type="entry name" value="Peptidase_S8_subtilisin-like"/>
</dbReference>
<evidence type="ECO:0000256" key="7">
    <source>
        <dbReference type="RuleBase" id="RU003355"/>
    </source>
</evidence>
<evidence type="ECO:0000313" key="10">
    <source>
        <dbReference type="Proteomes" id="UP001493487"/>
    </source>
</evidence>
<keyword evidence="4 6" id="KW-0378">Hydrolase</keyword>
<sequence>MKALARQLCDSAKRKPSLRTERRNIVLHRKEDYRRCLKQLSIAGIKPVKVVDSLNFICYHADRASNWKQLHGHPRVAYVEKDLKVKSHVIGHSAVKTAVNKARIPWNVSRVRAPEAWKTANFGSGIKVAIVDTGIARHPDLRIAGGVNTLDGKSFADDNGHGTHVAGITAATGSRRIYGVAPKVKLYAVKVLDATGTGFISDIVEGIDWCLARGIKIMNMSFGLSGDSQLLRDAVRKARSQGAVMIASAGNSGTMLKRIDAPARYPETIAVAATTRGNRVAYFSSRGRGVDIAAPGVHILSTWLGGTYRSESGTSMSSPHVTGAAALLRRINPRLSASEVSQRLKKAALKITGGSNAVGRGLLQIAPAARLLSGKARVKHRH</sequence>
<dbReference type="PROSITE" id="PS51892">
    <property type="entry name" value="SUBTILASE"/>
    <property type="match status" value="1"/>
</dbReference>
<dbReference type="Pfam" id="PF00082">
    <property type="entry name" value="Peptidase_S8"/>
    <property type="match status" value="1"/>
</dbReference>
<keyword evidence="2 6" id="KW-0645">Protease</keyword>
<dbReference type="InterPro" id="IPR023827">
    <property type="entry name" value="Peptidase_S8_Asp-AS"/>
</dbReference>
<evidence type="ECO:0000313" key="9">
    <source>
        <dbReference type="EMBL" id="MEQ4483030.1"/>
    </source>
</evidence>
<evidence type="ECO:0000256" key="1">
    <source>
        <dbReference type="ARBA" id="ARBA00011073"/>
    </source>
</evidence>
<keyword evidence="3" id="KW-0479">Metal-binding</keyword>
<dbReference type="Gene3D" id="3.40.50.200">
    <property type="entry name" value="Peptidase S8/S53 domain"/>
    <property type="match status" value="1"/>
</dbReference>
<dbReference type="CDD" id="cd07477">
    <property type="entry name" value="Peptidases_S8_Subtilisin_subset"/>
    <property type="match status" value="1"/>
</dbReference>
<dbReference type="PRINTS" id="PR00723">
    <property type="entry name" value="SUBTILISIN"/>
</dbReference>
<dbReference type="PROSITE" id="PS00138">
    <property type="entry name" value="SUBTILASE_SER"/>
    <property type="match status" value="1"/>
</dbReference>
<evidence type="ECO:0000256" key="4">
    <source>
        <dbReference type="ARBA" id="ARBA00022801"/>
    </source>
</evidence>
<evidence type="ECO:0000256" key="2">
    <source>
        <dbReference type="ARBA" id="ARBA00022670"/>
    </source>
</evidence>
<dbReference type="InterPro" id="IPR036852">
    <property type="entry name" value="Peptidase_S8/S53_dom_sf"/>
</dbReference>
<accession>A0ABV1KSE3</accession>
<evidence type="ECO:0000256" key="5">
    <source>
        <dbReference type="ARBA" id="ARBA00022825"/>
    </source>
</evidence>
<feature type="active site" description="Charge relay system" evidence="6">
    <location>
        <position position="161"/>
    </location>
</feature>
<comment type="caution">
    <text evidence="9">The sequence shown here is derived from an EMBL/GenBank/DDBJ whole genome shotgun (WGS) entry which is preliminary data.</text>
</comment>
<protein>
    <submittedName>
        <fullName evidence="9">S8 family peptidase</fullName>
    </submittedName>
</protein>
<dbReference type="SUPFAM" id="SSF52743">
    <property type="entry name" value="Subtilisin-like"/>
    <property type="match status" value="1"/>
</dbReference>
<dbReference type="Proteomes" id="UP001493487">
    <property type="component" value="Unassembled WGS sequence"/>
</dbReference>
<comment type="similarity">
    <text evidence="1 6 7">Belongs to the peptidase S8 family.</text>
</comment>
<name>A0ABV1KSE3_9BACL</name>
<reference evidence="9 10" key="1">
    <citation type="journal article" date="2023" name="Genome Announc.">
        <title>Pan-Genome Analyses of the Genus Cohnella and Proposal of the Novel Species Cohnella silvisoli sp. nov., Isolated from Forest Soil.</title>
        <authorList>
            <person name="Wang C."/>
            <person name="Mao L."/>
            <person name="Bao G."/>
            <person name="Zhu H."/>
        </authorList>
    </citation>
    <scope>NUCLEOTIDE SEQUENCE [LARGE SCALE GENOMIC DNA]</scope>
    <source>
        <strain evidence="9 10">NL03-T5-1</strain>
    </source>
</reference>
<dbReference type="InterPro" id="IPR015500">
    <property type="entry name" value="Peptidase_S8_subtilisin-rel"/>
</dbReference>
<feature type="domain" description="Peptidase S8/S53" evidence="8">
    <location>
        <begin position="123"/>
        <end position="361"/>
    </location>
</feature>
<keyword evidence="10" id="KW-1185">Reference proteome</keyword>
<dbReference type="PANTHER" id="PTHR43806">
    <property type="entry name" value="PEPTIDASE S8"/>
    <property type="match status" value="1"/>
</dbReference>
<evidence type="ECO:0000256" key="3">
    <source>
        <dbReference type="ARBA" id="ARBA00022723"/>
    </source>
</evidence>
<dbReference type="PANTHER" id="PTHR43806:SF11">
    <property type="entry name" value="CEREVISIN-RELATED"/>
    <property type="match status" value="1"/>
</dbReference>
<dbReference type="RefSeq" id="WP_232184144.1">
    <property type="nucleotide sequence ID" value="NZ_JAIOAP010000002.1"/>
</dbReference>
<feature type="active site" description="Charge relay system" evidence="6">
    <location>
        <position position="315"/>
    </location>
</feature>
<evidence type="ECO:0000259" key="8">
    <source>
        <dbReference type="Pfam" id="PF00082"/>
    </source>
</evidence>
<dbReference type="EMBL" id="JASKHM010000006">
    <property type="protein sequence ID" value="MEQ4483030.1"/>
    <property type="molecule type" value="Genomic_DNA"/>
</dbReference>
<dbReference type="InterPro" id="IPR000209">
    <property type="entry name" value="Peptidase_S8/S53_dom"/>
</dbReference>
<dbReference type="InterPro" id="IPR034202">
    <property type="entry name" value="Subtilisin_Carlsberg-like"/>
</dbReference>
<gene>
    <name evidence="9" type="ORF">QJS35_11550</name>
</gene>
<dbReference type="PROSITE" id="PS00136">
    <property type="entry name" value="SUBTILASE_ASP"/>
    <property type="match status" value="1"/>
</dbReference>
<dbReference type="InterPro" id="IPR023828">
    <property type="entry name" value="Peptidase_S8_Ser-AS"/>
</dbReference>
<keyword evidence="5 6" id="KW-0720">Serine protease</keyword>
<feature type="active site" description="Charge relay system" evidence="6">
    <location>
        <position position="132"/>
    </location>
</feature>
<proteinExistence type="inferred from homology"/>